<dbReference type="PANTHER" id="PTHR35042">
    <property type="entry name" value="ANTHRONE OXYGENASE ENCC"/>
    <property type="match status" value="1"/>
</dbReference>
<keyword evidence="2 7" id="KW-0812">Transmembrane</keyword>
<comment type="similarity">
    <text evidence="5">Belongs to the anthrone oxygenase family.</text>
</comment>
<dbReference type="PANTHER" id="PTHR35042:SF1">
    <property type="entry name" value="DUF1772-DOMAIN-CONTAINING PROTEIN"/>
    <property type="match status" value="1"/>
</dbReference>
<sequence length="220" mass="23067">MAATNAAIQTLSVSISLLASGGIAALSLFDVLELKSQPASRSLPSIRWLFSRGSHIFPTAAGLACSGFTYLAYGALPASSRSMLQLLRLGTNSTKVNGYLAAAALAISIAPVTTLLMIPTNFELIKMNEEKGGARSAESARVGSHDFQPGQRSAEDSVDGVGEANQFADLTGPQTETPRKSTVEDDEKTRALLDKFGKMNFSRAVLIGAGGVVGLWTSLM</sequence>
<keyword evidence="4 7" id="KW-0472">Membrane</keyword>
<name>A0AAI8YJS7_9PEZI</name>
<keyword evidence="3 7" id="KW-1133">Transmembrane helix</keyword>
<evidence type="ECO:0000313" key="8">
    <source>
        <dbReference type="EMBL" id="CAJ2507350.1"/>
    </source>
</evidence>
<dbReference type="Proteomes" id="UP001295740">
    <property type="component" value="Unassembled WGS sequence"/>
</dbReference>
<evidence type="ECO:0000256" key="2">
    <source>
        <dbReference type="ARBA" id="ARBA00022692"/>
    </source>
</evidence>
<dbReference type="EMBL" id="CAUWAG010000010">
    <property type="protein sequence ID" value="CAJ2507350.1"/>
    <property type="molecule type" value="Genomic_DNA"/>
</dbReference>
<evidence type="ECO:0000256" key="3">
    <source>
        <dbReference type="ARBA" id="ARBA00022989"/>
    </source>
</evidence>
<evidence type="ECO:0000256" key="7">
    <source>
        <dbReference type="SAM" id="Phobius"/>
    </source>
</evidence>
<evidence type="ECO:0000313" key="9">
    <source>
        <dbReference type="Proteomes" id="UP001295740"/>
    </source>
</evidence>
<organism evidence="8 9">
    <name type="scientific">Anthostomella pinea</name>
    <dbReference type="NCBI Taxonomy" id="933095"/>
    <lineage>
        <taxon>Eukaryota</taxon>
        <taxon>Fungi</taxon>
        <taxon>Dikarya</taxon>
        <taxon>Ascomycota</taxon>
        <taxon>Pezizomycotina</taxon>
        <taxon>Sordariomycetes</taxon>
        <taxon>Xylariomycetidae</taxon>
        <taxon>Xylariales</taxon>
        <taxon>Xylariaceae</taxon>
        <taxon>Anthostomella</taxon>
    </lineage>
</organism>
<evidence type="ECO:0000256" key="5">
    <source>
        <dbReference type="ARBA" id="ARBA00034313"/>
    </source>
</evidence>
<dbReference type="GO" id="GO:0016020">
    <property type="term" value="C:membrane"/>
    <property type="evidence" value="ECO:0007669"/>
    <property type="project" value="UniProtKB-SubCell"/>
</dbReference>
<protein>
    <submittedName>
        <fullName evidence="8">Uu.00g085360.m01.CDS01</fullName>
    </submittedName>
</protein>
<dbReference type="Pfam" id="PF08592">
    <property type="entry name" value="Anthrone_oxy"/>
    <property type="match status" value="1"/>
</dbReference>
<evidence type="ECO:0000256" key="1">
    <source>
        <dbReference type="ARBA" id="ARBA00004141"/>
    </source>
</evidence>
<dbReference type="InterPro" id="IPR013901">
    <property type="entry name" value="Anthrone_oxy"/>
</dbReference>
<evidence type="ECO:0000256" key="4">
    <source>
        <dbReference type="ARBA" id="ARBA00023136"/>
    </source>
</evidence>
<feature type="transmembrane region" description="Helical" evidence="7">
    <location>
        <begin position="6"/>
        <end position="32"/>
    </location>
</feature>
<proteinExistence type="inferred from homology"/>
<feature type="compositionally biased region" description="Basic and acidic residues" evidence="6">
    <location>
        <begin position="177"/>
        <end position="186"/>
    </location>
</feature>
<feature type="region of interest" description="Disordered" evidence="6">
    <location>
        <begin position="135"/>
        <end position="186"/>
    </location>
</feature>
<comment type="caution">
    <text evidence="8">The sequence shown here is derived from an EMBL/GenBank/DDBJ whole genome shotgun (WGS) entry which is preliminary data.</text>
</comment>
<gene>
    <name evidence="8" type="ORF">KHLLAP_LOCUS7818</name>
</gene>
<accession>A0AAI8YJS7</accession>
<evidence type="ECO:0000256" key="6">
    <source>
        <dbReference type="SAM" id="MobiDB-lite"/>
    </source>
</evidence>
<keyword evidence="9" id="KW-1185">Reference proteome</keyword>
<feature type="transmembrane region" description="Helical" evidence="7">
    <location>
        <begin position="53"/>
        <end position="76"/>
    </location>
</feature>
<comment type="subcellular location">
    <subcellularLocation>
        <location evidence="1">Membrane</location>
        <topology evidence="1">Multi-pass membrane protein</topology>
    </subcellularLocation>
</comment>
<dbReference type="AlphaFoldDB" id="A0AAI8YJS7"/>
<feature type="transmembrane region" description="Helical" evidence="7">
    <location>
        <begin position="96"/>
        <end position="118"/>
    </location>
</feature>
<reference evidence="8" key="1">
    <citation type="submission" date="2023-10" db="EMBL/GenBank/DDBJ databases">
        <authorList>
            <person name="Hackl T."/>
        </authorList>
    </citation>
    <scope>NUCLEOTIDE SEQUENCE</scope>
</reference>